<dbReference type="AlphaFoldDB" id="A0A507CFR6"/>
<evidence type="ECO:0000313" key="4">
    <source>
        <dbReference type="Proteomes" id="UP000317494"/>
    </source>
</evidence>
<comment type="caution">
    <text evidence="2">The sequence shown here is derived from an EMBL/GenBank/DDBJ whole genome shotgun (WGS) entry which is preliminary data.</text>
</comment>
<dbReference type="Proteomes" id="UP000320475">
    <property type="component" value="Unassembled WGS sequence"/>
</dbReference>
<feature type="chain" id="PRO_5036130968" evidence="1">
    <location>
        <begin position="19"/>
        <end position="330"/>
    </location>
</feature>
<evidence type="ECO:0000313" key="2">
    <source>
        <dbReference type="EMBL" id="TPX36774.1"/>
    </source>
</evidence>
<gene>
    <name evidence="3" type="ORF">SeLEV6574_g06018</name>
    <name evidence="2" type="ORF">SeMB42_g07055</name>
</gene>
<dbReference type="EMBL" id="QEAM01000313">
    <property type="protein sequence ID" value="TPX41577.1"/>
    <property type="molecule type" value="Genomic_DNA"/>
</dbReference>
<proteinExistence type="predicted"/>
<protein>
    <submittedName>
        <fullName evidence="2">Uncharacterized protein</fullName>
    </submittedName>
</protein>
<feature type="signal peptide" evidence="1">
    <location>
        <begin position="1"/>
        <end position="18"/>
    </location>
</feature>
<accession>A0A507CFR6</accession>
<keyword evidence="1" id="KW-0732">Signal</keyword>
<reference evidence="4 5" key="1">
    <citation type="journal article" date="2019" name="Sci. Rep.">
        <title>Comparative genomics of chytrid fungi reveal insights into the obligate biotrophic and pathogenic lifestyle of Synchytrium endobioticum.</title>
        <authorList>
            <person name="van de Vossenberg B.T.L.H."/>
            <person name="Warris S."/>
            <person name="Nguyen H.D.T."/>
            <person name="van Gent-Pelzer M.P.E."/>
            <person name="Joly D.L."/>
            <person name="van de Geest H.C."/>
            <person name="Bonants P.J.M."/>
            <person name="Smith D.S."/>
            <person name="Levesque C.A."/>
            <person name="van der Lee T.A.J."/>
        </authorList>
    </citation>
    <scope>NUCLEOTIDE SEQUENCE [LARGE SCALE GENOMIC DNA]</scope>
    <source>
        <strain evidence="3 5">LEV6574</strain>
        <strain evidence="2 4">MB42</strain>
    </source>
</reference>
<sequence>MRLIITGLVVLWASYCHTAPVVEDAVALETQVKDIIPVSKLMNMLWLQYAAESWQATIVGVQKLPEFTEWVEDRLLPFMNNLRDHIATVSSLMYEVTAALGNASQNRDASTVDRLRRLAQFLDREYAFIAIINKNMRFLMHGKIVQGMHILRHCPMDNQPLRGFLHKLMLLTIRFSVVAQALSNYPHVAMKENIRLNVLGNQPTDFHTSLLHHISVYAEMFAGGPARDVATFVPGDASGCASASLQPFTAGDKAIDAAGPWKMCGFFSVPPPMVPHDSGCQGDLYHSIQYHSDPVPAHSGGYRGDAVGTSGPANFGGFSLGYSYHDYTRQ</sequence>
<dbReference type="Proteomes" id="UP000317494">
    <property type="component" value="Unassembled WGS sequence"/>
</dbReference>
<dbReference type="EMBL" id="QEAN01000450">
    <property type="protein sequence ID" value="TPX36774.1"/>
    <property type="molecule type" value="Genomic_DNA"/>
</dbReference>
<evidence type="ECO:0000313" key="5">
    <source>
        <dbReference type="Proteomes" id="UP000320475"/>
    </source>
</evidence>
<evidence type="ECO:0000256" key="1">
    <source>
        <dbReference type="SAM" id="SignalP"/>
    </source>
</evidence>
<evidence type="ECO:0000313" key="3">
    <source>
        <dbReference type="EMBL" id="TPX41577.1"/>
    </source>
</evidence>
<organism evidence="2 4">
    <name type="scientific">Synchytrium endobioticum</name>
    <dbReference type="NCBI Taxonomy" id="286115"/>
    <lineage>
        <taxon>Eukaryota</taxon>
        <taxon>Fungi</taxon>
        <taxon>Fungi incertae sedis</taxon>
        <taxon>Chytridiomycota</taxon>
        <taxon>Chytridiomycota incertae sedis</taxon>
        <taxon>Chytridiomycetes</taxon>
        <taxon>Synchytriales</taxon>
        <taxon>Synchytriaceae</taxon>
        <taxon>Synchytrium</taxon>
    </lineage>
</organism>
<dbReference type="VEuPathDB" id="FungiDB:SeMB42_g07055"/>
<keyword evidence="4" id="KW-1185">Reference proteome</keyword>
<name>A0A507CFR6_9FUNG</name>